<dbReference type="PROSITE" id="PS51421">
    <property type="entry name" value="RAS"/>
    <property type="match status" value="1"/>
</dbReference>
<organism evidence="10 11">
    <name type="scientific">Denticeps clupeoides</name>
    <name type="common">denticle herring</name>
    <dbReference type="NCBI Taxonomy" id="299321"/>
    <lineage>
        <taxon>Eukaryota</taxon>
        <taxon>Metazoa</taxon>
        <taxon>Chordata</taxon>
        <taxon>Craniata</taxon>
        <taxon>Vertebrata</taxon>
        <taxon>Euteleostomi</taxon>
        <taxon>Actinopterygii</taxon>
        <taxon>Neopterygii</taxon>
        <taxon>Teleostei</taxon>
        <taxon>Clupei</taxon>
        <taxon>Clupeiformes</taxon>
        <taxon>Denticipitoidei</taxon>
        <taxon>Denticipitidae</taxon>
        <taxon>Denticeps</taxon>
    </lineage>
</organism>
<dbReference type="InterPro" id="IPR052236">
    <property type="entry name" value="Small_GTPase_RasD"/>
</dbReference>
<keyword evidence="4" id="KW-0547">Nucleotide-binding</keyword>
<dbReference type="PRINTS" id="PR00449">
    <property type="entry name" value="RASTRNSFRMNG"/>
</dbReference>
<evidence type="ECO:0000256" key="1">
    <source>
        <dbReference type="ARBA" id="ARBA00004193"/>
    </source>
</evidence>
<dbReference type="PROSITE" id="PS51419">
    <property type="entry name" value="RAB"/>
    <property type="match status" value="1"/>
</dbReference>
<keyword evidence="3" id="KW-0488">Methylation</keyword>
<comment type="similarity">
    <text evidence="8">Belongs to the small GTPase superfamily. RasD family.</text>
</comment>
<evidence type="ECO:0000313" key="10">
    <source>
        <dbReference type="Ensembl" id="ENSDCDP00010030760.1"/>
    </source>
</evidence>
<dbReference type="SMART" id="SM00174">
    <property type="entry name" value="RHO"/>
    <property type="match status" value="1"/>
</dbReference>
<dbReference type="PANTHER" id="PTHR46149">
    <property type="entry name" value="MIP08469P"/>
    <property type="match status" value="1"/>
</dbReference>
<proteinExistence type="inferred from homology"/>
<evidence type="ECO:0000256" key="2">
    <source>
        <dbReference type="ARBA" id="ARBA00022475"/>
    </source>
</evidence>
<evidence type="ECO:0008006" key="12">
    <source>
        <dbReference type="Google" id="ProtNLM"/>
    </source>
</evidence>
<dbReference type="GeneTree" id="ENSGT00940000165021"/>
<evidence type="ECO:0000256" key="6">
    <source>
        <dbReference type="ARBA" id="ARBA00023136"/>
    </source>
</evidence>
<dbReference type="InterPro" id="IPR005225">
    <property type="entry name" value="Small_GTP-bd"/>
</dbReference>
<dbReference type="GO" id="GO:0031681">
    <property type="term" value="F:G-protein beta-subunit binding"/>
    <property type="evidence" value="ECO:0007669"/>
    <property type="project" value="TreeGrafter"/>
</dbReference>
<dbReference type="AlphaFoldDB" id="A0AAY4CC43"/>
<evidence type="ECO:0000256" key="5">
    <source>
        <dbReference type="ARBA" id="ARBA00023134"/>
    </source>
</evidence>
<protein>
    <recommendedName>
        <fullName evidence="12">Small monomeric GTPase</fullName>
    </recommendedName>
</protein>
<dbReference type="Ensembl" id="ENSDCDT00010038146.1">
    <property type="protein sequence ID" value="ENSDCDP00010030760.1"/>
    <property type="gene ID" value="ENSDCDG00010019659.1"/>
</dbReference>
<keyword evidence="5" id="KW-0342">GTP-binding</keyword>
<keyword evidence="2" id="KW-1003">Cell membrane</keyword>
<dbReference type="SMART" id="SM00175">
    <property type="entry name" value="RAB"/>
    <property type="match status" value="1"/>
</dbReference>
<reference evidence="10" key="1">
    <citation type="submission" date="2025-08" db="UniProtKB">
        <authorList>
            <consortium name="Ensembl"/>
        </authorList>
    </citation>
    <scope>IDENTIFICATION</scope>
</reference>
<dbReference type="SUPFAM" id="SSF52540">
    <property type="entry name" value="P-loop containing nucleoside triphosphate hydrolases"/>
    <property type="match status" value="1"/>
</dbReference>
<evidence type="ECO:0000256" key="3">
    <source>
        <dbReference type="ARBA" id="ARBA00022481"/>
    </source>
</evidence>
<dbReference type="Pfam" id="PF00071">
    <property type="entry name" value="Ras"/>
    <property type="match status" value="1"/>
</dbReference>
<evidence type="ECO:0000313" key="11">
    <source>
        <dbReference type="Proteomes" id="UP000694580"/>
    </source>
</evidence>
<keyword evidence="7" id="KW-0449">Lipoprotein</keyword>
<dbReference type="Gene3D" id="3.40.50.300">
    <property type="entry name" value="P-loop containing nucleotide triphosphate hydrolases"/>
    <property type="match status" value="1"/>
</dbReference>
<dbReference type="GO" id="GO:0005886">
    <property type="term" value="C:plasma membrane"/>
    <property type="evidence" value="ECO:0007669"/>
    <property type="project" value="UniProtKB-SubCell"/>
</dbReference>
<name>A0AAY4CC43_9TELE</name>
<evidence type="ECO:0000256" key="7">
    <source>
        <dbReference type="ARBA" id="ARBA00023288"/>
    </source>
</evidence>
<keyword evidence="6" id="KW-0472">Membrane</keyword>
<feature type="region of interest" description="Disordered" evidence="9">
    <location>
        <begin position="252"/>
        <end position="275"/>
    </location>
</feature>
<reference evidence="10" key="2">
    <citation type="submission" date="2025-09" db="UniProtKB">
        <authorList>
            <consortium name="Ensembl"/>
        </authorList>
    </citation>
    <scope>IDENTIFICATION</scope>
</reference>
<evidence type="ECO:0000256" key="9">
    <source>
        <dbReference type="SAM" id="MobiDB-lite"/>
    </source>
</evidence>
<accession>A0AAY4CC43</accession>
<dbReference type="InterPro" id="IPR001806">
    <property type="entry name" value="Small_GTPase"/>
</dbReference>
<dbReference type="GO" id="GO:0007165">
    <property type="term" value="P:signal transduction"/>
    <property type="evidence" value="ECO:0007669"/>
    <property type="project" value="TreeGrafter"/>
</dbReference>
<dbReference type="Proteomes" id="UP000694580">
    <property type="component" value="Unplaced"/>
</dbReference>
<dbReference type="GO" id="GO:0003924">
    <property type="term" value="F:GTPase activity"/>
    <property type="evidence" value="ECO:0007669"/>
    <property type="project" value="InterPro"/>
</dbReference>
<dbReference type="GO" id="GO:0005525">
    <property type="term" value="F:GTP binding"/>
    <property type="evidence" value="ECO:0007669"/>
    <property type="project" value="UniProtKB-KW"/>
</dbReference>
<keyword evidence="11" id="KW-1185">Reference proteome</keyword>
<dbReference type="PANTHER" id="PTHR46149:SF2">
    <property type="entry name" value="GTP-BINDING PROTEIN RHES"/>
    <property type="match status" value="1"/>
</dbReference>
<dbReference type="SMART" id="SM00173">
    <property type="entry name" value="RAS"/>
    <property type="match status" value="1"/>
</dbReference>
<evidence type="ECO:0000256" key="4">
    <source>
        <dbReference type="ARBA" id="ARBA00022741"/>
    </source>
</evidence>
<sequence>MEHTHAQKRLIKKYIFLLLCTLRNNSCKMMRNLFKRPRNCRRVVVLGAPGVGKTSILRRFLRDGFDDRYQPTSEDFLRKLYRIRGETYQIDILDASGERSFPAKRRLSILTGDIFLLVFSVDDRGSFEEVVALRNEIFGAKAALLNGREPTRVPTVVCANKVDLPAEEWAVSPADVRGVFETSAKDGQNLDSAFEALARRGGLPPETGPSRHRRVSLRSYQALWPGRGGGEADGAPCGALYPLARRPSFGSDLRRVLGPRGAKRRNGPLEKCPVQ</sequence>
<dbReference type="NCBIfam" id="TIGR00231">
    <property type="entry name" value="small_GTP"/>
    <property type="match status" value="1"/>
</dbReference>
<comment type="subcellular location">
    <subcellularLocation>
        <location evidence="1">Cell membrane</location>
        <topology evidence="1">Lipid-anchor</topology>
    </subcellularLocation>
</comment>
<dbReference type="InterPro" id="IPR027417">
    <property type="entry name" value="P-loop_NTPase"/>
</dbReference>
<evidence type="ECO:0000256" key="8">
    <source>
        <dbReference type="ARBA" id="ARBA00038061"/>
    </source>
</evidence>